<evidence type="ECO:0000256" key="4">
    <source>
        <dbReference type="PIRSR" id="PIRSR610347-2"/>
    </source>
</evidence>
<dbReference type="Gene3D" id="2.60.200.20">
    <property type="match status" value="1"/>
</dbReference>
<feature type="binding site" evidence="4">
    <location>
        <position position="838"/>
    </location>
    <ligand>
        <name>substrate</name>
    </ligand>
</feature>
<dbReference type="Pfam" id="PF06087">
    <property type="entry name" value="Tyr-DNA_phospho"/>
    <property type="match status" value="2"/>
</dbReference>
<dbReference type="InterPro" id="IPR008984">
    <property type="entry name" value="SMAD_FHA_dom_sf"/>
</dbReference>
<evidence type="ECO:0000256" key="6">
    <source>
        <dbReference type="SAM" id="MobiDB-lite"/>
    </source>
</evidence>
<keyword evidence="1" id="KW-0479">Metal-binding</keyword>
<keyword evidence="7" id="KW-1133">Transmembrane helix</keyword>
<dbReference type="AlphaFoldDB" id="A0AAV7H938"/>
<dbReference type="CDD" id="cd09123">
    <property type="entry name" value="PLDc_Tdp1_2"/>
    <property type="match status" value="1"/>
</dbReference>
<dbReference type="GO" id="GO:0016818">
    <property type="term" value="F:hydrolase activity, acting on acid anhydrides, in phosphorus-containing anhydrides"/>
    <property type="evidence" value="ECO:0007669"/>
    <property type="project" value="InterPro"/>
</dbReference>
<dbReference type="SUPFAM" id="SSF49879">
    <property type="entry name" value="SMAD/FHA domain"/>
    <property type="match status" value="1"/>
</dbReference>
<dbReference type="Gene3D" id="3.30.870.10">
    <property type="entry name" value="Endonuclease Chain A"/>
    <property type="match status" value="2"/>
</dbReference>
<evidence type="ECO:0000256" key="2">
    <source>
        <dbReference type="ARBA" id="ARBA00022801"/>
    </source>
</evidence>
<evidence type="ECO:0000256" key="7">
    <source>
        <dbReference type="SAM" id="Phobius"/>
    </source>
</evidence>
<evidence type="ECO:0000256" key="1">
    <source>
        <dbReference type="ARBA" id="ARBA00022723"/>
    </source>
</evidence>
<dbReference type="CDD" id="cd00060">
    <property type="entry name" value="FHA"/>
    <property type="match status" value="1"/>
</dbReference>
<dbReference type="CDD" id="cd09122">
    <property type="entry name" value="PLDc_Tdp1_1"/>
    <property type="match status" value="1"/>
</dbReference>
<organism evidence="9 10">
    <name type="scientific">Dendrobium chrysotoxum</name>
    <name type="common">Orchid</name>
    <dbReference type="NCBI Taxonomy" id="161865"/>
    <lineage>
        <taxon>Eukaryota</taxon>
        <taxon>Viridiplantae</taxon>
        <taxon>Streptophyta</taxon>
        <taxon>Embryophyta</taxon>
        <taxon>Tracheophyta</taxon>
        <taxon>Spermatophyta</taxon>
        <taxon>Magnoliopsida</taxon>
        <taxon>Liliopsida</taxon>
        <taxon>Asparagales</taxon>
        <taxon>Orchidaceae</taxon>
        <taxon>Epidendroideae</taxon>
        <taxon>Malaxideae</taxon>
        <taxon>Dendrobiinae</taxon>
        <taxon>Dendrobium</taxon>
    </lineage>
</organism>
<dbReference type="InterPro" id="IPR000253">
    <property type="entry name" value="FHA_dom"/>
</dbReference>
<dbReference type="InterPro" id="IPR010347">
    <property type="entry name" value="Tdp1"/>
</dbReference>
<comment type="caution">
    <text evidence="9">The sequence shown here is derived from an EMBL/GenBank/DDBJ whole genome shotgun (WGS) entry which is preliminary data.</text>
</comment>
<evidence type="ECO:0000313" key="9">
    <source>
        <dbReference type="EMBL" id="KAH0464503.1"/>
    </source>
</evidence>
<dbReference type="PANTHER" id="PTHR12415">
    <property type="entry name" value="TYROSYL-DNA PHOSPHODIESTERASE 1"/>
    <property type="match status" value="1"/>
</dbReference>
<dbReference type="SUPFAM" id="SSF56024">
    <property type="entry name" value="Phospholipase D/nuclease"/>
    <property type="match status" value="2"/>
</dbReference>
<dbReference type="PROSITE" id="PS50006">
    <property type="entry name" value="FHA_DOMAIN"/>
    <property type="match status" value="1"/>
</dbReference>
<evidence type="ECO:0000259" key="8">
    <source>
        <dbReference type="PROSITE" id="PS50006"/>
    </source>
</evidence>
<evidence type="ECO:0000256" key="3">
    <source>
        <dbReference type="PIRSR" id="PIRSR610347-1"/>
    </source>
</evidence>
<keyword evidence="7" id="KW-0812">Transmembrane</keyword>
<gene>
    <name evidence="9" type="ORF">IEQ34_007289</name>
</gene>
<keyword evidence="7" id="KW-0472">Membrane</keyword>
<dbReference type="Pfam" id="PF08797">
    <property type="entry name" value="HIRAN"/>
    <property type="match status" value="1"/>
</dbReference>
<dbReference type="GO" id="GO:0006281">
    <property type="term" value="P:DNA repair"/>
    <property type="evidence" value="ECO:0007669"/>
    <property type="project" value="InterPro"/>
</dbReference>
<dbReference type="GO" id="GO:0008081">
    <property type="term" value="F:phosphoric diester hydrolase activity"/>
    <property type="evidence" value="ECO:0007669"/>
    <property type="project" value="InterPro"/>
</dbReference>
<proteinExistence type="predicted"/>
<evidence type="ECO:0000256" key="5">
    <source>
        <dbReference type="PIRSR" id="PIRSR610347-3"/>
    </source>
</evidence>
<evidence type="ECO:0000313" key="10">
    <source>
        <dbReference type="Proteomes" id="UP000775213"/>
    </source>
</evidence>
<accession>A0AAV7H938</accession>
<name>A0AAV7H938_DENCH</name>
<dbReference type="GO" id="GO:0008270">
    <property type="term" value="F:zinc ion binding"/>
    <property type="evidence" value="ECO:0007669"/>
    <property type="project" value="InterPro"/>
</dbReference>
<dbReference type="GO" id="GO:0005634">
    <property type="term" value="C:nucleus"/>
    <property type="evidence" value="ECO:0007669"/>
    <property type="project" value="InterPro"/>
</dbReference>
<dbReference type="GO" id="GO:0003676">
    <property type="term" value="F:nucleic acid binding"/>
    <property type="evidence" value="ECO:0007669"/>
    <property type="project" value="InterPro"/>
</dbReference>
<dbReference type="Pfam" id="PF00498">
    <property type="entry name" value="FHA"/>
    <property type="match status" value="1"/>
</dbReference>
<dbReference type="Proteomes" id="UP000775213">
    <property type="component" value="Unassembled WGS sequence"/>
</dbReference>
<feature type="active site" description="Nucleophile" evidence="3">
    <location>
        <position position="409"/>
    </location>
</feature>
<keyword evidence="2" id="KW-0378">Hydrolase</keyword>
<dbReference type="EMBL" id="JAGFBR010000007">
    <property type="protein sequence ID" value="KAH0464503.1"/>
    <property type="molecule type" value="Genomic_DNA"/>
</dbReference>
<feature type="domain" description="FHA" evidence="8">
    <location>
        <begin position="59"/>
        <end position="137"/>
    </location>
</feature>
<protein>
    <recommendedName>
        <fullName evidence="8">FHA domain-containing protein</fullName>
    </recommendedName>
</protein>
<dbReference type="PANTHER" id="PTHR12415:SF3">
    <property type="entry name" value="OS04G0403400 PROTEIN"/>
    <property type="match status" value="1"/>
</dbReference>
<feature type="active site" description="Proton donor/acceptor" evidence="3">
    <location>
        <position position="836"/>
    </location>
</feature>
<dbReference type="SMART" id="SM00240">
    <property type="entry name" value="FHA"/>
    <property type="match status" value="1"/>
</dbReference>
<dbReference type="Gene3D" id="3.30.70.2330">
    <property type="match status" value="1"/>
</dbReference>
<keyword evidence="10" id="KW-1185">Reference proteome</keyword>
<feature type="transmembrane region" description="Helical" evidence="7">
    <location>
        <begin position="1002"/>
        <end position="1023"/>
    </location>
</feature>
<reference evidence="9 10" key="1">
    <citation type="journal article" date="2021" name="Hortic Res">
        <title>Chromosome-scale assembly of the Dendrobium chrysotoxum genome enhances the understanding of orchid evolution.</title>
        <authorList>
            <person name="Zhang Y."/>
            <person name="Zhang G.Q."/>
            <person name="Zhang D."/>
            <person name="Liu X.D."/>
            <person name="Xu X.Y."/>
            <person name="Sun W.H."/>
            <person name="Yu X."/>
            <person name="Zhu X."/>
            <person name="Wang Z.W."/>
            <person name="Zhao X."/>
            <person name="Zhong W.Y."/>
            <person name="Chen H."/>
            <person name="Yin W.L."/>
            <person name="Huang T."/>
            <person name="Niu S.C."/>
            <person name="Liu Z.J."/>
        </authorList>
    </citation>
    <scope>NUCLEOTIDE SEQUENCE [LARGE SCALE GENOMIC DNA]</scope>
    <source>
        <strain evidence="9">Lindl</strain>
    </source>
</reference>
<feature type="site" description="Interaction with DNA" evidence="5">
    <location>
        <position position="864"/>
    </location>
</feature>
<feature type="region of interest" description="Disordered" evidence="6">
    <location>
        <begin position="1"/>
        <end position="23"/>
    </location>
</feature>
<sequence length="1054" mass="117665">MEKPIGFCSRGEEQTGLLPSSSSRKTIPFSKLGFFYLRLLSGGIREQQQLICLRSDRLYTIGRKRRHCQIVFDHCCISRHHCQIFLDGADRRLRLVDGLLLSRDFDLEEIRRRLRSECQVLGFRVSLNGVFVNRRKLLGGAVAELSEGDEVVFGCGRLSSVSRCVRKYGFVVERIILSDFAGTLDVSGQFVTRADLLQNLCQRVLRSEDPISYLRCSLESNVGTISSIQGVRDHASAASFPVLRSEGHSRQNDKTANYVQNEKNLAVDDVGNAETSPSSLERGNNLCNSFSNGQSFSLNRLEFMAHDTSYQHTEVTLMELLDPVESLVQVFIATFTCDVSWFLSYCQIPNHLPVTIAFHCAEKCWSSSCDDRTSAPYSDYPNLLLVYPPFPDELAFGKDRSKKGVACHHPKLLVLQREESVRVVVTSANLVSKQWNQITNTVWWQDFPRRDAPDYSSLFATIKDLKSDFAAQLAGFIASLITDVPSQAHWIKDLARFDFGGAAAYLISSIPGMHALYTISSGINLFQNLEHVLPLIQTEEHIVLSKFTTSTKYLGSVQASVVGLRHRFHNAIDSRGEQLKKLALFLGKFKDSSSRLMEVVLKRIHSIPADANAISIFVSNLDEMSNGDSVQLGFLPRDVAKWAAPLVDHGFLEIAAFVCPKEALAAALDGNNTKGPKFSEMSGLIQAEHLPALCLFIASIQRCLGLWRLKEVMSQYKWPEYLETDFAYASSSVGTSMNPKFLAAFSSAAGKKSFQLSESEESDPEWGCWSTDHEVKSPSMRILFPTIERVKSSAQSIQLSKYMLSFSENTWQRLRTSGILYDAVPNPAYRIGYPMHVKVARRRFQSKTSTSAFGWIYCGSHNFSPAAWGHMVPPSTVEGGSGAHANVASGARLRICNYELGIILIIPPPSTVKGQAGNLCNLDDIQLPFVMPAPRYCGSDRPATAFAMRGAMAECLNAGKLSLTEQDSQGMDEEDVADEEIIGPSEYIAEESEDDKIYAEMLWSQLLTWFILVFAVTVLIYFWSSFFERSYFICLQNMTTNNNKFCSSLLKLSC</sequence>
<feature type="binding site" evidence="4">
    <location>
        <position position="411"/>
    </location>
    <ligand>
        <name>substrate</name>
    </ligand>
</feature>
<dbReference type="InterPro" id="IPR014905">
    <property type="entry name" value="HIRAN"/>
</dbReference>